<protein>
    <submittedName>
        <fullName evidence="2">Uncharacterized protein</fullName>
    </submittedName>
</protein>
<dbReference type="AlphaFoldDB" id="A0A9W7XEP5"/>
<feature type="compositionally biased region" description="Low complexity" evidence="1">
    <location>
        <begin position="137"/>
        <end position="149"/>
    </location>
</feature>
<feature type="compositionally biased region" description="Polar residues" evidence="1">
    <location>
        <begin position="1"/>
        <end position="17"/>
    </location>
</feature>
<feature type="region of interest" description="Disordered" evidence="1">
    <location>
        <begin position="382"/>
        <end position="437"/>
    </location>
</feature>
<reference evidence="2" key="1">
    <citation type="submission" date="2022-07" db="EMBL/GenBank/DDBJ databases">
        <title>Phylogenomic reconstructions and comparative analyses of Kickxellomycotina fungi.</title>
        <authorList>
            <person name="Reynolds N.K."/>
            <person name="Stajich J.E."/>
            <person name="Barry K."/>
            <person name="Grigoriev I.V."/>
            <person name="Crous P."/>
            <person name="Smith M.E."/>
        </authorList>
    </citation>
    <scope>NUCLEOTIDE SEQUENCE</scope>
    <source>
        <strain evidence="2">NBRC 105413</strain>
    </source>
</reference>
<feature type="compositionally biased region" description="Low complexity" evidence="1">
    <location>
        <begin position="277"/>
        <end position="293"/>
    </location>
</feature>
<feature type="compositionally biased region" description="Low complexity" evidence="1">
    <location>
        <begin position="391"/>
        <end position="406"/>
    </location>
</feature>
<feature type="region of interest" description="Disordered" evidence="1">
    <location>
        <begin position="1"/>
        <end position="79"/>
    </location>
</feature>
<accession>A0A9W7XEP5</accession>
<gene>
    <name evidence="2" type="ORF">LPJ64_006366</name>
</gene>
<keyword evidence="3" id="KW-1185">Reference proteome</keyword>
<feature type="region of interest" description="Disordered" evidence="1">
    <location>
        <begin position="134"/>
        <end position="201"/>
    </location>
</feature>
<sequence length="437" mass="46665">MVSGSTDSDAHSQSADNPKSLPVLPQTERRICSLALQTQPMVTEKTRAQTPPASARTPPMQLKGSAVRSRPATPGQQNTVSATQLLRKISVAGVTVEVVRQDSTIIYRLPDNMPVSSLTPEQRTKVMDEIQRMRKNTAAPSTARANTAAVKQPTRPQQPGTTNASRPGAQLPTPTSAGVFPQRQSQLQQKPPSIRVSNSATNLSISTSTAQLRTVLPNIAPRTVTPVSSAPSSGQASPRSASASVSTSASALQANSQASIARPQPRLQIRPGNASLQPRQTQPSPAPSSTPAQVTQTQKSALEKMYQSAYLKLLSGPAEVLKRLDPPIMLSDIANISADDVVSPTSLLLILKALTKKQASQLAWMYERDFKRSRDLQDINRAGLRQSPMGSVSSSREVSPSADSVSGAEHDSASELASAADQLPMRKRKYNKTGKYS</sequence>
<evidence type="ECO:0000256" key="1">
    <source>
        <dbReference type="SAM" id="MobiDB-lite"/>
    </source>
</evidence>
<feature type="compositionally biased region" description="Low complexity" evidence="1">
    <location>
        <begin position="236"/>
        <end position="261"/>
    </location>
</feature>
<evidence type="ECO:0000313" key="2">
    <source>
        <dbReference type="EMBL" id="KAJ1641698.1"/>
    </source>
</evidence>
<feature type="non-terminal residue" evidence="2">
    <location>
        <position position="437"/>
    </location>
</feature>
<comment type="caution">
    <text evidence="2">The sequence shown here is derived from an EMBL/GenBank/DDBJ whole genome shotgun (WGS) entry which is preliminary data.</text>
</comment>
<organism evidence="2 3">
    <name type="scientific">Coemansia asiatica</name>
    <dbReference type="NCBI Taxonomy" id="1052880"/>
    <lineage>
        <taxon>Eukaryota</taxon>
        <taxon>Fungi</taxon>
        <taxon>Fungi incertae sedis</taxon>
        <taxon>Zoopagomycota</taxon>
        <taxon>Kickxellomycotina</taxon>
        <taxon>Kickxellomycetes</taxon>
        <taxon>Kickxellales</taxon>
        <taxon>Kickxellaceae</taxon>
        <taxon>Coemansia</taxon>
    </lineage>
</organism>
<evidence type="ECO:0000313" key="3">
    <source>
        <dbReference type="Proteomes" id="UP001145021"/>
    </source>
</evidence>
<feature type="compositionally biased region" description="Basic residues" evidence="1">
    <location>
        <begin position="425"/>
        <end position="437"/>
    </location>
</feature>
<name>A0A9W7XEP5_9FUNG</name>
<dbReference type="EMBL" id="JANBOH010000720">
    <property type="protein sequence ID" value="KAJ1641698.1"/>
    <property type="molecule type" value="Genomic_DNA"/>
</dbReference>
<proteinExistence type="predicted"/>
<dbReference type="Proteomes" id="UP001145021">
    <property type="component" value="Unassembled WGS sequence"/>
</dbReference>
<feature type="compositionally biased region" description="Polar residues" evidence="1">
    <location>
        <begin position="154"/>
        <end position="165"/>
    </location>
</feature>
<feature type="compositionally biased region" description="Polar residues" evidence="1">
    <location>
        <begin position="172"/>
        <end position="201"/>
    </location>
</feature>
<feature type="region of interest" description="Disordered" evidence="1">
    <location>
        <begin position="223"/>
        <end position="298"/>
    </location>
</feature>
<feature type="compositionally biased region" description="Polar residues" evidence="1">
    <location>
        <begin position="225"/>
        <end position="235"/>
    </location>
</feature>